<gene>
    <name evidence="3" type="ORF">MAF45_05940</name>
</gene>
<dbReference type="RefSeq" id="WP_237978640.1">
    <property type="nucleotide sequence ID" value="NZ_JAKNCT010000006.1"/>
</dbReference>
<evidence type="ECO:0000313" key="4">
    <source>
        <dbReference type="Proteomes" id="UP001297600"/>
    </source>
</evidence>
<sequence>MGGLIPAQEAGNAAGGSESGRFFQRPEPAPKEFLFYCSAAFSEAFLFFGLWWQAFVIFLTNHGFASHRIPRRRLNAVCIFRLL</sequence>
<keyword evidence="2" id="KW-1133">Transmembrane helix</keyword>
<keyword evidence="4" id="KW-1185">Reference proteome</keyword>
<keyword evidence="2" id="KW-0472">Membrane</keyword>
<protein>
    <submittedName>
        <fullName evidence="3">Uncharacterized protein</fullName>
    </submittedName>
</protein>
<name>A0ABS9MQT1_9BURK</name>
<dbReference type="EMBL" id="JAKNCT010000006">
    <property type="protein sequence ID" value="MCG5030987.1"/>
    <property type="molecule type" value="Genomic_DNA"/>
</dbReference>
<organism evidence="3 4">
    <name type="scientific">Mesosutterella porci</name>
    <dbReference type="NCBI Taxonomy" id="2915351"/>
    <lineage>
        <taxon>Bacteria</taxon>
        <taxon>Pseudomonadati</taxon>
        <taxon>Pseudomonadota</taxon>
        <taxon>Betaproteobacteria</taxon>
        <taxon>Burkholderiales</taxon>
        <taxon>Sutterellaceae</taxon>
        <taxon>Mesosutterella</taxon>
    </lineage>
</organism>
<feature type="region of interest" description="Disordered" evidence="1">
    <location>
        <begin position="1"/>
        <end position="24"/>
    </location>
</feature>
<keyword evidence="2" id="KW-0812">Transmembrane</keyword>
<comment type="caution">
    <text evidence="3">The sequence shown here is derived from an EMBL/GenBank/DDBJ whole genome shotgun (WGS) entry which is preliminary data.</text>
</comment>
<dbReference type="Proteomes" id="UP001297600">
    <property type="component" value="Unassembled WGS sequence"/>
</dbReference>
<evidence type="ECO:0000313" key="3">
    <source>
        <dbReference type="EMBL" id="MCG5030987.1"/>
    </source>
</evidence>
<feature type="transmembrane region" description="Helical" evidence="2">
    <location>
        <begin position="33"/>
        <end position="59"/>
    </location>
</feature>
<evidence type="ECO:0000256" key="2">
    <source>
        <dbReference type="SAM" id="Phobius"/>
    </source>
</evidence>
<evidence type="ECO:0000256" key="1">
    <source>
        <dbReference type="SAM" id="MobiDB-lite"/>
    </source>
</evidence>
<accession>A0ABS9MQT1</accession>
<proteinExistence type="predicted"/>
<reference evidence="3 4" key="1">
    <citation type="submission" date="2022-02" db="EMBL/GenBank/DDBJ databases">
        <title>Mesosutterella porci, a novel member of the family Sutterellaceae from pig feces.</title>
        <authorList>
            <person name="Wylensek D."/>
            <person name="Clavel T."/>
        </authorList>
    </citation>
    <scope>NUCLEOTIDE SEQUENCE [LARGE SCALE GENOMIC DNA]</scope>
    <source>
        <strain evidence="4">oilRF-744-wt-GAM-9</strain>
    </source>
</reference>